<name>A0A1C9W416_9GAMM</name>
<dbReference type="InterPro" id="IPR022050">
    <property type="entry name" value="T_hemolysin"/>
</dbReference>
<dbReference type="STRING" id="1769779.AUP74_00411"/>
<dbReference type="Proteomes" id="UP000095672">
    <property type="component" value="Chromosome"/>
</dbReference>
<organism evidence="1 2">
    <name type="scientific">Microbulbifer aggregans</name>
    <dbReference type="NCBI Taxonomy" id="1769779"/>
    <lineage>
        <taxon>Bacteria</taxon>
        <taxon>Pseudomonadati</taxon>
        <taxon>Pseudomonadota</taxon>
        <taxon>Gammaproteobacteria</taxon>
        <taxon>Cellvibrionales</taxon>
        <taxon>Microbulbiferaceae</taxon>
        <taxon>Microbulbifer</taxon>
    </lineage>
</organism>
<dbReference type="OrthoDB" id="7432757at2"/>
<evidence type="ECO:0000313" key="2">
    <source>
        <dbReference type="Proteomes" id="UP000095672"/>
    </source>
</evidence>
<gene>
    <name evidence="1" type="ORF">AUP74_00411</name>
</gene>
<evidence type="ECO:0000313" key="1">
    <source>
        <dbReference type="EMBL" id="AOS95882.1"/>
    </source>
</evidence>
<dbReference type="RefSeq" id="WP_069946098.1">
    <property type="nucleotide sequence ID" value="NZ_CP014143.1"/>
</dbReference>
<protein>
    <submittedName>
        <fullName evidence="1">Thermostable hemolysin</fullName>
    </submittedName>
</protein>
<sequence length="236" mass="25795">MSLESCQYAGAVEPVGPSGPILAPPLFDLLTPYDSGRHALEGYIAAKFATTYGARIRHFLPCLLALRGADQTRAALGLRRAGQESLFLEQYLDEPIEQRLASVTLQPVERHQVVEIGNLVATSRGGSLYLFLMLAELLHAAGLTWAIFTATPEVQQLLGKLAREPLALCEADGRRLGDGLSEWGSYYETRPVVTAINVPAERARLLRLPAIRSMLDAYATEAQSLAQVLRRAPAWN</sequence>
<dbReference type="KEGG" id="micc:AUP74_00411"/>
<proteinExistence type="predicted"/>
<dbReference type="AlphaFoldDB" id="A0A1C9W416"/>
<accession>A0A1C9W416</accession>
<dbReference type="Pfam" id="PF12261">
    <property type="entry name" value="T_hemolysin"/>
    <property type="match status" value="1"/>
</dbReference>
<dbReference type="EMBL" id="CP014143">
    <property type="protein sequence ID" value="AOS95882.1"/>
    <property type="molecule type" value="Genomic_DNA"/>
</dbReference>
<reference evidence="2" key="1">
    <citation type="submission" date="2016-01" db="EMBL/GenBank/DDBJ databases">
        <title>Complete genome sequence of Microbulbifer sp. CCB-MM1, a halophile isolated from Matang Mangrove Forest, Perak.</title>
        <authorList>
            <person name="Moh T.H."/>
            <person name="Dinesh B."/>
            <person name="Lau N.-S."/>
            <person name="Go F."/>
            <person name="Alexander Chong S.-C."/>
        </authorList>
    </citation>
    <scope>NUCLEOTIDE SEQUENCE [LARGE SCALE GENOMIC DNA]</scope>
    <source>
        <strain evidence="2">CCB-MM1</strain>
    </source>
</reference>
<keyword evidence="2" id="KW-1185">Reference proteome</keyword>